<dbReference type="InterPro" id="IPR000634">
    <property type="entry name" value="Ser/Thr_deHydtase_PyrdxlP-BS"/>
</dbReference>
<dbReference type="GO" id="GO:0006565">
    <property type="term" value="P:L-serine catabolic process"/>
    <property type="evidence" value="ECO:0007669"/>
    <property type="project" value="TreeGrafter"/>
</dbReference>
<comment type="similarity">
    <text evidence="4">Belongs to the serine/threonine dehydratase family.</text>
</comment>
<name>A0A7S0Y8A2_9STRA</name>
<evidence type="ECO:0000256" key="5">
    <source>
        <dbReference type="ARBA" id="ARBA00012093"/>
    </source>
</evidence>
<dbReference type="Pfam" id="PF00291">
    <property type="entry name" value="PALP"/>
    <property type="match status" value="1"/>
</dbReference>
<evidence type="ECO:0000256" key="8">
    <source>
        <dbReference type="ARBA" id="ARBA00022898"/>
    </source>
</evidence>
<evidence type="ECO:0000256" key="6">
    <source>
        <dbReference type="ARBA" id="ARBA00022432"/>
    </source>
</evidence>
<dbReference type="GO" id="GO:0005737">
    <property type="term" value="C:cytoplasm"/>
    <property type="evidence" value="ECO:0007669"/>
    <property type="project" value="UniProtKB-SubCell"/>
</dbReference>
<dbReference type="InterPro" id="IPR001926">
    <property type="entry name" value="TrpB-like_PALP"/>
</dbReference>
<evidence type="ECO:0000313" key="12">
    <source>
        <dbReference type="EMBL" id="CAD8762152.1"/>
    </source>
</evidence>
<dbReference type="GO" id="GO:0006094">
    <property type="term" value="P:gluconeogenesis"/>
    <property type="evidence" value="ECO:0007669"/>
    <property type="project" value="UniProtKB-KW"/>
</dbReference>
<proteinExistence type="inferred from homology"/>
<comment type="pathway">
    <text evidence="3">Carbohydrate biosynthesis; gluconeogenesis.</text>
</comment>
<evidence type="ECO:0000256" key="10">
    <source>
        <dbReference type="ARBA" id="ARBA00049406"/>
    </source>
</evidence>
<evidence type="ECO:0000256" key="2">
    <source>
        <dbReference type="ARBA" id="ARBA00004496"/>
    </source>
</evidence>
<comment type="catalytic activity">
    <reaction evidence="10">
        <text>L-serine = pyruvate + NH4(+)</text>
        <dbReference type="Rhea" id="RHEA:19169"/>
        <dbReference type="ChEBI" id="CHEBI:15361"/>
        <dbReference type="ChEBI" id="CHEBI:28938"/>
        <dbReference type="ChEBI" id="CHEBI:33384"/>
        <dbReference type="EC" id="4.3.1.17"/>
    </reaction>
</comment>
<dbReference type="GO" id="GO:0006567">
    <property type="term" value="P:L-threonine catabolic process"/>
    <property type="evidence" value="ECO:0007669"/>
    <property type="project" value="TreeGrafter"/>
</dbReference>
<keyword evidence="8" id="KW-0663">Pyridoxal phosphate</keyword>
<feature type="domain" description="Tryptophan synthase beta chain-like PALP" evidence="11">
    <location>
        <begin position="73"/>
        <end position="352"/>
    </location>
</feature>
<dbReference type="PROSITE" id="PS00165">
    <property type="entry name" value="DEHYDRATASE_SER_THR"/>
    <property type="match status" value="1"/>
</dbReference>
<evidence type="ECO:0000256" key="1">
    <source>
        <dbReference type="ARBA" id="ARBA00001933"/>
    </source>
</evidence>
<dbReference type="SUPFAM" id="SSF53686">
    <property type="entry name" value="Tryptophan synthase beta subunit-like PLP-dependent enzymes"/>
    <property type="match status" value="1"/>
</dbReference>
<dbReference type="FunFam" id="3.40.50.1100:FF:000040">
    <property type="entry name" value="L-serine dehydratase, putative"/>
    <property type="match status" value="1"/>
</dbReference>
<dbReference type="EC" id="4.3.1.17" evidence="5"/>
<keyword evidence="9" id="KW-0456">Lyase</keyword>
<dbReference type="PANTHER" id="PTHR48078:SF2">
    <property type="entry name" value="CATABOLIC L-SERINE_THREONINE DEHYDRATASE"/>
    <property type="match status" value="1"/>
</dbReference>
<keyword evidence="6" id="KW-0312">Gluconeogenesis</keyword>
<gene>
    <name evidence="12" type="ORF">PDEL1432_LOCUS2192</name>
</gene>
<dbReference type="GO" id="GO:0004794">
    <property type="term" value="F:threonine deaminase activity"/>
    <property type="evidence" value="ECO:0007669"/>
    <property type="project" value="TreeGrafter"/>
</dbReference>
<dbReference type="InterPro" id="IPR036052">
    <property type="entry name" value="TrpB-like_PALP_sf"/>
</dbReference>
<dbReference type="Gene3D" id="3.40.50.1100">
    <property type="match status" value="2"/>
</dbReference>
<keyword evidence="7" id="KW-0963">Cytoplasm</keyword>
<dbReference type="GO" id="GO:0030170">
    <property type="term" value="F:pyridoxal phosphate binding"/>
    <property type="evidence" value="ECO:0007669"/>
    <property type="project" value="InterPro"/>
</dbReference>
<evidence type="ECO:0000259" key="11">
    <source>
        <dbReference type="Pfam" id="PF00291"/>
    </source>
</evidence>
<evidence type="ECO:0000256" key="7">
    <source>
        <dbReference type="ARBA" id="ARBA00022490"/>
    </source>
</evidence>
<evidence type="ECO:0000256" key="9">
    <source>
        <dbReference type="ARBA" id="ARBA00023239"/>
    </source>
</evidence>
<dbReference type="GO" id="GO:0009097">
    <property type="term" value="P:isoleucine biosynthetic process"/>
    <property type="evidence" value="ECO:0007669"/>
    <property type="project" value="TreeGrafter"/>
</dbReference>
<reference evidence="12" key="1">
    <citation type="submission" date="2021-01" db="EMBL/GenBank/DDBJ databases">
        <authorList>
            <person name="Corre E."/>
            <person name="Pelletier E."/>
            <person name="Niang G."/>
            <person name="Scheremetjew M."/>
            <person name="Finn R."/>
            <person name="Kale V."/>
            <person name="Holt S."/>
            <person name="Cochrane G."/>
            <person name="Meng A."/>
            <person name="Brown T."/>
            <person name="Cohen L."/>
        </authorList>
    </citation>
    <scope>NUCLEOTIDE SEQUENCE</scope>
    <source>
        <strain evidence="12">UNC1205</strain>
    </source>
</reference>
<organism evidence="12">
    <name type="scientific">Pseudo-nitzschia delicatissima</name>
    <dbReference type="NCBI Taxonomy" id="44447"/>
    <lineage>
        <taxon>Eukaryota</taxon>
        <taxon>Sar</taxon>
        <taxon>Stramenopiles</taxon>
        <taxon>Ochrophyta</taxon>
        <taxon>Bacillariophyta</taxon>
        <taxon>Bacillariophyceae</taxon>
        <taxon>Bacillariophycidae</taxon>
        <taxon>Bacillariales</taxon>
        <taxon>Bacillariaceae</taxon>
        <taxon>Pseudo-nitzschia</taxon>
    </lineage>
</organism>
<dbReference type="PANTHER" id="PTHR48078">
    <property type="entry name" value="THREONINE DEHYDRATASE, MITOCHONDRIAL-RELATED"/>
    <property type="match status" value="1"/>
</dbReference>
<dbReference type="AlphaFoldDB" id="A0A7S0Y8A2"/>
<accession>A0A7S0Y8A2</accession>
<comment type="cofactor">
    <cofactor evidence="1">
        <name>pyridoxal 5'-phosphate</name>
        <dbReference type="ChEBI" id="CHEBI:597326"/>
    </cofactor>
</comment>
<sequence length="389" mass="40367">MFTGRRLFVGCYLSLFSATRIAASTTATTSLATLALPLAAGFSTRFATGVSALSKATLMNAKSADLAEGAKDLFARTPLIHSQPLSALVGKPVYLKLDALQASGSFKDRGMAHLCATLQSEGTTELISSSGGNAGLAVATVAQKLGMTVSVIVPETTKPMVVEKLESLGATVTIHGKNWNAADALARERVAASGGAAGYVSPYDNPLLWTGHSTLVDELDEQLDEGIGAIVVSVGGGGLLCGVLEGCSRRSLKTKVIASETEGASCFQQSWDSEEKTPITLPGIDSIATSLGATSCTPVALERASSHSGGFGAIACTDQEAVDACLRFAKDHRMLVEPACGAALAVAYSERLREICLKDVEGAIVLEVCGGSGVDVDLLHRWKEEFLPK</sequence>
<evidence type="ECO:0000256" key="3">
    <source>
        <dbReference type="ARBA" id="ARBA00004742"/>
    </source>
</evidence>
<dbReference type="GO" id="GO:0003941">
    <property type="term" value="F:L-serine ammonia-lyase activity"/>
    <property type="evidence" value="ECO:0007669"/>
    <property type="project" value="UniProtKB-EC"/>
</dbReference>
<protein>
    <recommendedName>
        <fullName evidence="5">L-serine ammonia-lyase</fullName>
        <ecNumber evidence="5">4.3.1.17</ecNumber>
    </recommendedName>
</protein>
<dbReference type="InterPro" id="IPR050147">
    <property type="entry name" value="Ser/Thr_Dehydratase"/>
</dbReference>
<dbReference type="EMBL" id="HBFL01003096">
    <property type="protein sequence ID" value="CAD8762152.1"/>
    <property type="molecule type" value="Transcribed_RNA"/>
</dbReference>
<comment type="subcellular location">
    <subcellularLocation>
        <location evidence="2">Cytoplasm</location>
    </subcellularLocation>
</comment>
<evidence type="ECO:0000256" key="4">
    <source>
        <dbReference type="ARBA" id="ARBA00010869"/>
    </source>
</evidence>